<evidence type="ECO:0000313" key="7">
    <source>
        <dbReference type="Proteomes" id="UP001652740"/>
    </source>
</evidence>
<dbReference type="InterPro" id="IPR003598">
    <property type="entry name" value="Ig_sub2"/>
</dbReference>
<feature type="chain" id="PRO_5047161652" evidence="5">
    <location>
        <begin position="19"/>
        <end position="379"/>
    </location>
</feature>
<dbReference type="SMART" id="SM00408">
    <property type="entry name" value="IGc2"/>
    <property type="match status" value="3"/>
</dbReference>
<evidence type="ECO:0000259" key="6">
    <source>
        <dbReference type="PROSITE" id="PS50835"/>
    </source>
</evidence>
<keyword evidence="1 5" id="KW-0732">Signal</keyword>
<dbReference type="RefSeq" id="XP_026755688.2">
    <property type="nucleotide sequence ID" value="XM_026899887.3"/>
</dbReference>
<evidence type="ECO:0000256" key="3">
    <source>
        <dbReference type="ARBA" id="ARBA00023157"/>
    </source>
</evidence>
<reference evidence="8" key="1">
    <citation type="submission" date="2025-08" db="UniProtKB">
        <authorList>
            <consortium name="RefSeq"/>
        </authorList>
    </citation>
    <scope>IDENTIFICATION</scope>
    <source>
        <tissue evidence="8">Whole larvae</tissue>
    </source>
</reference>
<dbReference type="GO" id="GO:0005886">
    <property type="term" value="C:plasma membrane"/>
    <property type="evidence" value="ECO:0007669"/>
    <property type="project" value="UniProtKB-SubCell"/>
</dbReference>
<dbReference type="SMART" id="SM00409">
    <property type="entry name" value="IG"/>
    <property type="match status" value="3"/>
</dbReference>
<dbReference type="InterPro" id="IPR013783">
    <property type="entry name" value="Ig-like_fold"/>
</dbReference>
<feature type="domain" description="Ig-like" evidence="6">
    <location>
        <begin position="22"/>
        <end position="119"/>
    </location>
</feature>
<dbReference type="SUPFAM" id="SSF48726">
    <property type="entry name" value="Immunoglobulin"/>
    <property type="match status" value="3"/>
</dbReference>
<dbReference type="PROSITE" id="PS50835">
    <property type="entry name" value="IG_LIKE"/>
    <property type="match status" value="3"/>
</dbReference>
<evidence type="ECO:0000256" key="2">
    <source>
        <dbReference type="ARBA" id="ARBA00022737"/>
    </source>
</evidence>
<name>A0A6J1WLK1_GALME</name>
<dbReference type="InterPro" id="IPR051170">
    <property type="entry name" value="Neural/epithelial_adhesion"/>
</dbReference>
<dbReference type="InterPro" id="IPR003599">
    <property type="entry name" value="Ig_sub"/>
</dbReference>
<dbReference type="Pfam" id="PF13927">
    <property type="entry name" value="Ig_3"/>
    <property type="match status" value="1"/>
</dbReference>
<evidence type="ECO:0000256" key="5">
    <source>
        <dbReference type="SAM" id="SignalP"/>
    </source>
</evidence>
<dbReference type="InterPro" id="IPR013106">
    <property type="entry name" value="Ig_V-set"/>
</dbReference>
<evidence type="ECO:0000256" key="4">
    <source>
        <dbReference type="ARBA" id="ARBA00023319"/>
    </source>
</evidence>
<dbReference type="PANTHER" id="PTHR12231:SF253">
    <property type="entry name" value="DPR-INTERACTING PROTEIN ETA, ISOFORM B-RELATED"/>
    <property type="match status" value="1"/>
</dbReference>
<dbReference type="GeneID" id="113515627"/>
<dbReference type="InterPro" id="IPR036179">
    <property type="entry name" value="Ig-like_dom_sf"/>
</dbReference>
<keyword evidence="4" id="KW-0393">Immunoglobulin domain</keyword>
<organism evidence="7 8">
    <name type="scientific">Galleria mellonella</name>
    <name type="common">Greater wax moth</name>
    <dbReference type="NCBI Taxonomy" id="7137"/>
    <lineage>
        <taxon>Eukaryota</taxon>
        <taxon>Metazoa</taxon>
        <taxon>Ecdysozoa</taxon>
        <taxon>Arthropoda</taxon>
        <taxon>Hexapoda</taxon>
        <taxon>Insecta</taxon>
        <taxon>Pterygota</taxon>
        <taxon>Neoptera</taxon>
        <taxon>Endopterygota</taxon>
        <taxon>Lepidoptera</taxon>
        <taxon>Glossata</taxon>
        <taxon>Ditrysia</taxon>
        <taxon>Pyraloidea</taxon>
        <taxon>Pyralidae</taxon>
        <taxon>Galleriinae</taxon>
        <taxon>Galleria</taxon>
    </lineage>
</organism>
<dbReference type="KEGG" id="gmw:113515627"/>
<gene>
    <name evidence="8" type="primary">LOC113515627</name>
</gene>
<feature type="domain" description="Ig-like" evidence="6">
    <location>
        <begin position="124"/>
        <end position="208"/>
    </location>
</feature>
<dbReference type="Proteomes" id="UP001652740">
    <property type="component" value="Unplaced"/>
</dbReference>
<proteinExistence type="predicted"/>
<sequence length="379" mass="42065">MSVYKFIILAFLFYIIYAKDEPKFLGPGTNVTVVVGRDASLICKVENLHNYKVAWLRVDTQTILTIGPHVITKNHRVGITRGDPQAWTLTLRDVRLSDGGNYMCQVNTDPMITQTHQLQVFVPPDIVDSGSSSEVIIHEGDDVALHCSASGTPLPTITWRREDSTEMRIEGQNVTKWRGVWLNMTSVGREVNGAFLCIATNGVPPSVSKRILLHVLCAPTANISQKMIGGYIGDSILLQCRIEANPTPNVYWSHIDENKLLNNSKYQTSITSNSYKHTATLKINNVSRNDIGPYYCHVENSLGSTLDDITVYTLVTTTLKSTTNLMETAVSASTVSTTIESYAELEMKENNPNHFSEEDNFVAVLSQHQMQSLDLPPSS</sequence>
<evidence type="ECO:0000256" key="1">
    <source>
        <dbReference type="ARBA" id="ARBA00022729"/>
    </source>
</evidence>
<dbReference type="Pfam" id="PF07679">
    <property type="entry name" value="I-set"/>
    <property type="match status" value="1"/>
</dbReference>
<keyword evidence="7" id="KW-1185">Reference proteome</keyword>
<dbReference type="SMART" id="SM00406">
    <property type="entry name" value="IGv"/>
    <property type="match status" value="2"/>
</dbReference>
<dbReference type="Gene3D" id="2.60.40.10">
    <property type="entry name" value="Immunoglobulins"/>
    <property type="match status" value="3"/>
</dbReference>
<feature type="signal peptide" evidence="5">
    <location>
        <begin position="1"/>
        <end position="18"/>
    </location>
</feature>
<dbReference type="AlphaFoldDB" id="A0A6J1WLK1"/>
<dbReference type="GO" id="GO:0043005">
    <property type="term" value="C:neuron projection"/>
    <property type="evidence" value="ECO:0007669"/>
    <property type="project" value="TreeGrafter"/>
</dbReference>
<protein>
    <submittedName>
        <fullName evidence="8">Lachesin-like</fullName>
    </submittedName>
</protein>
<dbReference type="InterPro" id="IPR007110">
    <property type="entry name" value="Ig-like_dom"/>
</dbReference>
<accession>A0A6J1WLK1</accession>
<dbReference type="Pfam" id="PF07686">
    <property type="entry name" value="V-set"/>
    <property type="match status" value="1"/>
</dbReference>
<evidence type="ECO:0000313" key="8">
    <source>
        <dbReference type="RefSeq" id="XP_026755688.2"/>
    </source>
</evidence>
<dbReference type="InParanoid" id="A0A6J1WLK1"/>
<dbReference type="PANTHER" id="PTHR12231">
    <property type="entry name" value="CTX-RELATED TYPE I TRANSMEMBRANE PROTEIN"/>
    <property type="match status" value="1"/>
</dbReference>
<keyword evidence="3" id="KW-1015">Disulfide bond</keyword>
<feature type="domain" description="Ig-like" evidence="6">
    <location>
        <begin position="219"/>
        <end position="312"/>
    </location>
</feature>
<dbReference type="InterPro" id="IPR013098">
    <property type="entry name" value="Ig_I-set"/>
</dbReference>
<keyword evidence="2" id="KW-0677">Repeat</keyword>